<dbReference type="Pfam" id="PF13361">
    <property type="entry name" value="UvrD_C"/>
    <property type="match status" value="1"/>
</dbReference>
<dbReference type="EC" id="5.6.2.4" evidence="15"/>
<dbReference type="PANTHER" id="PTHR11070:SF23">
    <property type="entry name" value="RECBCD ENZYME SUBUNIT RECB"/>
    <property type="match status" value="1"/>
</dbReference>
<dbReference type="GO" id="GO:0005524">
    <property type="term" value="F:ATP binding"/>
    <property type="evidence" value="ECO:0007669"/>
    <property type="project" value="UniProtKB-UniRule"/>
</dbReference>
<comment type="catalytic activity">
    <reaction evidence="15">
        <text>Exonucleolytic cleavage (in the presence of ATP) in either 5'- to 3'- or 3'- to 5'-direction to yield 5'-phosphooligonucleotides.</text>
        <dbReference type="EC" id="3.1.11.5"/>
    </reaction>
</comment>
<protein>
    <recommendedName>
        <fullName evidence="15">RecBCD enzyme subunit RecB</fullName>
        <ecNumber evidence="15">3.1.11.5</ecNumber>
        <ecNumber evidence="15">5.6.2.4</ecNumber>
    </recommendedName>
    <alternativeName>
        <fullName evidence="15">DNA 3'-5' helicase subunit RecB</fullName>
    </alternativeName>
    <alternativeName>
        <fullName evidence="15">Exonuclease V subunit RecB</fullName>
        <shortName evidence="15">ExoV subunit RecB</shortName>
    </alternativeName>
    <alternativeName>
        <fullName evidence="15">Helicase/nuclease RecBCD subunit RecB</fullName>
    </alternativeName>
</protein>
<evidence type="ECO:0000256" key="1">
    <source>
        <dbReference type="ARBA" id="ARBA00022722"/>
    </source>
</evidence>
<dbReference type="Gene3D" id="3.40.50.300">
    <property type="entry name" value="P-loop containing nucleotide triphosphate hydrolases"/>
    <property type="match status" value="2"/>
</dbReference>
<keyword evidence="6 15" id="KW-0347">Helicase</keyword>
<dbReference type="GO" id="GO:0043138">
    <property type="term" value="F:3'-5' DNA helicase activity"/>
    <property type="evidence" value="ECO:0007669"/>
    <property type="project" value="UniProtKB-UniRule"/>
</dbReference>
<evidence type="ECO:0000256" key="16">
    <source>
        <dbReference type="PROSITE-ProRule" id="PRU00560"/>
    </source>
</evidence>
<evidence type="ECO:0000256" key="13">
    <source>
        <dbReference type="ARBA" id="ARBA00034617"/>
    </source>
</evidence>
<dbReference type="Gene3D" id="1.10.3170.10">
    <property type="entry name" value="Recbcd, chain B, domain 2"/>
    <property type="match status" value="1"/>
</dbReference>
<keyword evidence="10 15" id="KW-0238">DNA-binding</keyword>
<evidence type="ECO:0000259" key="19">
    <source>
        <dbReference type="PROSITE" id="PS51217"/>
    </source>
</evidence>
<dbReference type="Gene3D" id="1.10.486.10">
    <property type="entry name" value="PCRA, domain 4"/>
    <property type="match status" value="1"/>
</dbReference>
<evidence type="ECO:0000256" key="14">
    <source>
        <dbReference type="ARBA" id="ARBA00048988"/>
    </source>
</evidence>
<dbReference type="GO" id="GO:0009338">
    <property type="term" value="C:exodeoxyribonuclease V complex"/>
    <property type="evidence" value="ECO:0007669"/>
    <property type="project" value="TreeGrafter"/>
</dbReference>
<dbReference type="SUPFAM" id="SSF52540">
    <property type="entry name" value="P-loop containing nucleoside triphosphate hydrolases"/>
    <property type="match status" value="1"/>
</dbReference>
<evidence type="ECO:0000259" key="18">
    <source>
        <dbReference type="PROSITE" id="PS51198"/>
    </source>
</evidence>
<evidence type="ECO:0000256" key="17">
    <source>
        <dbReference type="SAM" id="MobiDB-lite"/>
    </source>
</evidence>
<dbReference type="GO" id="GO:0000724">
    <property type="term" value="P:double-strand break repair via homologous recombination"/>
    <property type="evidence" value="ECO:0007669"/>
    <property type="project" value="UniProtKB-UniRule"/>
</dbReference>
<keyword evidence="1 15" id="KW-0540">Nuclease</keyword>
<dbReference type="eggNOG" id="COG1074">
    <property type="taxonomic scope" value="Bacteria"/>
</dbReference>
<dbReference type="PROSITE" id="PS51198">
    <property type="entry name" value="UVRD_HELICASE_ATP_BIND"/>
    <property type="match status" value="1"/>
</dbReference>
<dbReference type="GO" id="GO:0003677">
    <property type="term" value="F:DNA binding"/>
    <property type="evidence" value="ECO:0007669"/>
    <property type="project" value="UniProtKB-UniRule"/>
</dbReference>
<dbReference type="Proteomes" id="UP000028302">
    <property type="component" value="Unassembled WGS sequence"/>
</dbReference>
<feature type="domain" description="UvrD-like helicase C-terminal" evidence="19">
    <location>
        <begin position="494"/>
        <end position="769"/>
    </location>
</feature>
<dbReference type="InterPro" id="IPR014016">
    <property type="entry name" value="UvrD-like_ATP-bd"/>
</dbReference>
<evidence type="ECO:0000256" key="9">
    <source>
        <dbReference type="ARBA" id="ARBA00022842"/>
    </source>
</evidence>
<dbReference type="InterPro" id="IPR000212">
    <property type="entry name" value="DNA_helicase_UvrD/REP"/>
</dbReference>
<evidence type="ECO:0000256" key="5">
    <source>
        <dbReference type="ARBA" id="ARBA00022801"/>
    </source>
</evidence>
<dbReference type="CDD" id="cd22352">
    <property type="entry name" value="RecB_C-like"/>
    <property type="match status" value="1"/>
</dbReference>
<evidence type="ECO:0000256" key="15">
    <source>
        <dbReference type="HAMAP-Rule" id="MF_01485"/>
    </source>
</evidence>
<dbReference type="AlphaFoldDB" id="A0A084IQU5"/>
<feature type="binding site" evidence="15">
    <location>
        <position position="1129"/>
    </location>
    <ligand>
        <name>Mg(2+)</name>
        <dbReference type="ChEBI" id="CHEBI:18420"/>
    </ligand>
</feature>
<dbReference type="Gene3D" id="3.90.320.10">
    <property type="match status" value="1"/>
</dbReference>
<comment type="miscellaneous">
    <text evidence="15">In the RecBCD complex, RecB has a slow 3'-5' helicase, an exonuclease activity and loads RecA onto ssDNA, RecD has a fast 5'-3' helicase activity, while RecC stimulates the ATPase and processivity of the RecB helicase and contributes to recognition of the Chi site.</text>
</comment>
<dbReference type="NCBIfam" id="TIGR00609">
    <property type="entry name" value="recB"/>
    <property type="match status" value="1"/>
</dbReference>
<dbReference type="InterPro" id="IPR027417">
    <property type="entry name" value="P-loop_NTPase"/>
</dbReference>
<proteinExistence type="inferred from homology"/>
<evidence type="ECO:0000256" key="7">
    <source>
        <dbReference type="ARBA" id="ARBA00022839"/>
    </source>
</evidence>
<accession>A0A084IQU5</accession>
<dbReference type="PATRIC" id="fig|1304275.5.peg.625"/>
<comment type="function">
    <text evidence="15">A helicase/nuclease that prepares dsDNA breaks (DSB) for recombinational DNA repair. Binds to DSBs and unwinds DNA via a highly rapid and processive ATP-dependent bidirectional helicase activity. Unwinds dsDNA until it encounters a Chi (crossover hotspot instigator) sequence from the 3' direction. Cuts ssDNA a few nucleotides 3' to the Chi site. The properties and activities of the enzyme are changed at Chi. The Chi-altered holoenzyme produces a long 3'-ssDNA overhang and facilitates RecA-binding to the ssDNA for homologous DNA recombination and repair. Holoenzyme degrades any linearized DNA that is unable to undergo homologous recombination. In the holoenzyme this subunit contributes ATPase, 3'-5' helicase, exonuclease activity and loads RecA onto ssDNA.</text>
</comment>
<evidence type="ECO:0000256" key="8">
    <source>
        <dbReference type="ARBA" id="ARBA00022840"/>
    </source>
</evidence>
<evidence type="ECO:0000256" key="2">
    <source>
        <dbReference type="ARBA" id="ARBA00022723"/>
    </source>
</evidence>
<dbReference type="GO" id="GO:0000287">
    <property type="term" value="F:magnesium ion binding"/>
    <property type="evidence" value="ECO:0007669"/>
    <property type="project" value="UniProtKB-UniRule"/>
</dbReference>
<sequence length="1232" mass="133020">MNDSAHVSQPFDAATLPLSGLRLIEASAGTGKTFSLAGLYLRLIVEERASVRDVLVMTFTRAATQELRERIRARLADAARIAHAPELADPNNAEHAFTQQIIAGCDEPAEALARRLADAAARVDEATIVTIHGFAQRAATENAFESALAFDRGDAVDDPSLYREAAADYWREHVFGAEAAAGDVLALWPSPDALYQTIAPVLARPHARLAGIDHSRLATLQTKLGETWPGTAEPLATALGEAFEADALLKSGDLYKTLAAQADIPAMLADLDTRITAAIEADTPPALPEWLLALADPASQFKKAAKHQAYAEPLAAIEDALAVLIELQPLARLVAIDAAARAVAERAAARKIERRQYSYDDLIVALHAALTHERTGNALADALHARWPYALVDEFQDTDPLQYASLSRIYLEPPREHGALLLIGDPKQAIYGFRGGDIYAYLAAAHAAREARYTLTTNFRSTQHVLDAIEALYGMPGADPFIVSEIDFPHVDAGRSSGDRRLVMADGHERHALTFWQLHGNESELKNGKTKNPSKADDNGRLIDETIAAIGRLLDGHSAHWQMADDTTRPVAARDIAVLVNNHHEATTLQAALAARGIRAVCQHRDSVFASEEAADLRLILRAMAQPDDATAVRAAQPTALLGQRLADLIALADDDHAMQLAIERFHALYDAWRKRGVLSALEDLFVAAAPGLLALTDGERRMSNYLQLGELLANAEAECFGMASVVRWLDDRIAAAEDGALGAEDESQLRLESDADLVRISTVHASKGLQYPIVFLPFAQWLGTAGAPGKPPLIFHAQGENDTDSQAMIDLVGDDPANVTQAVVEARSEALRLLYVALTRAEQALIVGWREPDDYGVSGALGDLLYRNGVAGGGALDRLRQAAPDAIAIEPIDVAQLPPAVEAAEPMDAERLIAARADLPAGRPRWSTYSFSRLAHAPADSAPAELPEPGAEDELASQPADTLEAEAEGELPKLDDRLSGVRFGSAVHDLLEAQLKNPKHGPWPAPGEALAHAQRRQVYDILRKYGLIAEDETDPRIDDTADLVARTLHTPLPGIGPLAGLDHGQLLTEMEFMLRLGGHRLGALVETLRDAGYLPAALGGHPAQTLYGLMQGFIDLVVEVDGAYVILDYKTNRLGDTPAAYRDDALARAIGRAHYDLQYLIYTVALHRHLRRCLGEAYDPAVHLGGVQYLFVRAMDGKSDIGVFADRPPIELVEALDALFDGQSADRKISA</sequence>
<dbReference type="HAMAP" id="MF_01485">
    <property type="entry name" value="RecB"/>
    <property type="match status" value="1"/>
</dbReference>
<comment type="caution">
    <text evidence="20">The sequence shown here is derived from an EMBL/GenBank/DDBJ whole genome shotgun (WGS) entry which is preliminary data.</text>
</comment>
<dbReference type="Pfam" id="PF00580">
    <property type="entry name" value="UvrD-helicase"/>
    <property type="match status" value="1"/>
</dbReference>
<evidence type="ECO:0000256" key="6">
    <source>
        <dbReference type="ARBA" id="ARBA00022806"/>
    </source>
</evidence>
<organism evidence="20 21">
    <name type="scientific">Salinisphaera hydrothermalis (strain C41B8)</name>
    <dbReference type="NCBI Taxonomy" id="1304275"/>
    <lineage>
        <taxon>Bacteria</taxon>
        <taxon>Pseudomonadati</taxon>
        <taxon>Pseudomonadota</taxon>
        <taxon>Gammaproteobacteria</taxon>
        <taxon>Salinisphaerales</taxon>
        <taxon>Salinisphaeraceae</taxon>
        <taxon>Salinisphaera</taxon>
    </lineage>
</organism>
<evidence type="ECO:0000256" key="10">
    <source>
        <dbReference type="ARBA" id="ARBA00023125"/>
    </source>
</evidence>
<feature type="domain" description="UvrD-like helicase ATP-binding" evidence="18">
    <location>
        <begin position="5"/>
        <end position="462"/>
    </location>
</feature>
<evidence type="ECO:0000256" key="4">
    <source>
        <dbReference type="ARBA" id="ARBA00022763"/>
    </source>
</evidence>
<feature type="binding site" evidence="16">
    <location>
        <begin position="26"/>
        <end position="33"/>
    </location>
    <ligand>
        <name>ATP</name>
        <dbReference type="ChEBI" id="CHEBI:30616"/>
    </ligand>
</feature>
<dbReference type="RefSeq" id="WP_037333696.1">
    <property type="nucleotide sequence ID" value="NZ_APNK01000002.1"/>
</dbReference>
<reference evidence="20 21" key="1">
    <citation type="submission" date="2013-03" db="EMBL/GenBank/DDBJ databases">
        <title>Salinisphaera hydrothermalis C41B8 Genome Sequencing.</title>
        <authorList>
            <person name="Li C."/>
            <person name="Lai Q."/>
            <person name="Shao Z."/>
        </authorList>
    </citation>
    <scope>NUCLEOTIDE SEQUENCE [LARGE SCALE GENOMIC DNA]</scope>
    <source>
        <strain evidence="20 21">C41B8</strain>
    </source>
</reference>
<dbReference type="InterPro" id="IPR011604">
    <property type="entry name" value="PDDEXK-like_dom_sf"/>
</dbReference>
<dbReference type="GO" id="GO:0005829">
    <property type="term" value="C:cytosol"/>
    <property type="evidence" value="ECO:0007669"/>
    <property type="project" value="TreeGrafter"/>
</dbReference>
<keyword evidence="12 15" id="KW-0413">Isomerase</keyword>
<dbReference type="PROSITE" id="PS51217">
    <property type="entry name" value="UVRD_HELICASE_CTER"/>
    <property type="match status" value="1"/>
</dbReference>
<dbReference type="InterPro" id="IPR011335">
    <property type="entry name" value="Restrct_endonuc-II-like"/>
</dbReference>
<evidence type="ECO:0000313" key="20">
    <source>
        <dbReference type="EMBL" id="KEZ79079.1"/>
    </source>
</evidence>
<evidence type="ECO:0000313" key="21">
    <source>
        <dbReference type="Proteomes" id="UP000028302"/>
    </source>
</evidence>
<name>A0A084IQU5_SALHC</name>
<comment type="domain">
    <text evidence="15">The N-terminal DNA-binding domain is a ssDNA-dependent ATPase and has ATP-dependent 3'-5' helicase function. This domain interacts with RecC.</text>
</comment>
<keyword evidence="2 15" id="KW-0479">Metal-binding</keyword>
<comment type="subunit">
    <text evidence="15">Heterotrimer of RecB, RecC and RecD. All subunits contribute to DNA-binding. Interacts with RecA.</text>
</comment>
<evidence type="ECO:0000256" key="11">
    <source>
        <dbReference type="ARBA" id="ARBA00023204"/>
    </source>
</evidence>
<keyword evidence="5 15" id="KW-0378">Hydrolase</keyword>
<evidence type="ECO:0000256" key="3">
    <source>
        <dbReference type="ARBA" id="ARBA00022741"/>
    </source>
</evidence>
<dbReference type="SUPFAM" id="SSF52980">
    <property type="entry name" value="Restriction endonuclease-like"/>
    <property type="match status" value="1"/>
</dbReference>
<dbReference type="Pfam" id="PF12705">
    <property type="entry name" value="PDDEXK_1"/>
    <property type="match status" value="1"/>
</dbReference>
<keyword evidence="11 15" id="KW-0234">DNA repair</keyword>
<keyword evidence="8 15" id="KW-0067">ATP-binding</keyword>
<dbReference type="InterPro" id="IPR038726">
    <property type="entry name" value="PDDEXK_AddAB-type"/>
</dbReference>
<dbReference type="InterPro" id="IPR004586">
    <property type="entry name" value="RecB"/>
</dbReference>
<keyword evidence="21" id="KW-1185">Reference proteome</keyword>
<dbReference type="EMBL" id="APNK01000002">
    <property type="protein sequence ID" value="KEZ79079.1"/>
    <property type="molecule type" value="Genomic_DNA"/>
</dbReference>
<comment type="similarity">
    <text evidence="15">Belongs to the helicase family. UvrD subfamily.</text>
</comment>
<keyword evidence="7 15" id="KW-0269">Exonuclease</keyword>
<dbReference type="STRING" id="1304275.C41B8_03077"/>
<keyword evidence="3 15" id="KW-0547">Nucleotide-binding</keyword>
<comment type="catalytic activity">
    <reaction evidence="13 15">
        <text>Couples ATP hydrolysis with the unwinding of duplex DNA by translocating in the 3'-5' direction.</text>
        <dbReference type="EC" id="5.6.2.4"/>
    </reaction>
</comment>
<feature type="active site" description="For nuclease activity" evidence="15">
    <location>
        <position position="1129"/>
    </location>
</feature>
<feature type="binding site" evidence="15">
    <location>
        <position position="989"/>
    </location>
    <ligand>
        <name>Mg(2+)</name>
        <dbReference type="ChEBI" id="CHEBI:18420"/>
    </ligand>
</feature>
<feature type="region of interest" description="Nuclease activity, interacts with RecD and RecA" evidence="15">
    <location>
        <begin position="926"/>
        <end position="1232"/>
    </location>
</feature>
<comment type="catalytic activity">
    <reaction evidence="14 15">
        <text>ATP + H2O = ADP + phosphate + H(+)</text>
        <dbReference type="Rhea" id="RHEA:13065"/>
        <dbReference type="ChEBI" id="CHEBI:15377"/>
        <dbReference type="ChEBI" id="CHEBI:15378"/>
        <dbReference type="ChEBI" id="CHEBI:30616"/>
        <dbReference type="ChEBI" id="CHEBI:43474"/>
        <dbReference type="ChEBI" id="CHEBI:456216"/>
        <dbReference type="EC" id="5.6.2.4"/>
    </reaction>
</comment>
<feature type="region of interest" description="DNA-binding and helicase activity, interacts with RecC" evidence="15">
    <location>
        <begin position="1"/>
        <end position="899"/>
    </location>
</feature>
<dbReference type="GO" id="GO:0016887">
    <property type="term" value="F:ATP hydrolysis activity"/>
    <property type="evidence" value="ECO:0007669"/>
    <property type="project" value="RHEA"/>
</dbReference>
<gene>
    <name evidence="15" type="primary">recB</name>
    <name evidence="20" type="ORF">C41B8_03077</name>
</gene>
<evidence type="ECO:0000256" key="12">
    <source>
        <dbReference type="ARBA" id="ARBA00023235"/>
    </source>
</evidence>
<dbReference type="OrthoDB" id="9810135at2"/>
<dbReference type="GO" id="GO:0008854">
    <property type="term" value="F:exodeoxyribonuclease V activity"/>
    <property type="evidence" value="ECO:0007669"/>
    <property type="project" value="UniProtKB-EC"/>
</dbReference>
<comment type="domain">
    <text evidence="15">The C-terminal domain has nuclease activity and interacts with RecD. It interacts with RecA, facilitating its loading onto ssDNA.</text>
</comment>
<dbReference type="EC" id="3.1.11.5" evidence="15"/>
<dbReference type="InterPro" id="IPR014017">
    <property type="entry name" value="DNA_helicase_UvrD-like_C"/>
</dbReference>
<comment type="cofactor">
    <cofactor evidence="15">
        <name>Mg(2+)</name>
        <dbReference type="ChEBI" id="CHEBI:18420"/>
    </cofactor>
    <text evidence="15">Binds 1 Mg(2+) ion per subunit.</text>
</comment>
<feature type="region of interest" description="Disordered" evidence="17">
    <location>
        <begin position="939"/>
        <end position="963"/>
    </location>
</feature>
<dbReference type="PANTHER" id="PTHR11070">
    <property type="entry name" value="UVRD / RECB / PCRA DNA HELICASE FAMILY MEMBER"/>
    <property type="match status" value="1"/>
</dbReference>
<feature type="binding site" evidence="15">
    <location>
        <position position="1116"/>
    </location>
    <ligand>
        <name>Mg(2+)</name>
        <dbReference type="ChEBI" id="CHEBI:18420"/>
    </ligand>
</feature>
<keyword evidence="9 15" id="KW-0460">Magnesium</keyword>
<keyword evidence="4 15" id="KW-0227">DNA damage</keyword>